<gene>
    <name evidence="3" type="ORF">KOR34_52520</name>
</gene>
<evidence type="ECO:0000313" key="4">
    <source>
        <dbReference type="Proteomes" id="UP000316714"/>
    </source>
</evidence>
<accession>A0A5C5UV80</accession>
<dbReference type="Proteomes" id="UP000316714">
    <property type="component" value="Unassembled WGS sequence"/>
</dbReference>
<dbReference type="NCBIfam" id="TIGR04294">
    <property type="entry name" value="pre_pil_HX9DG"/>
    <property type="match status" value="1"/>
</dbReference>
<dbReference type="OrthoDB" id="263714at2"/>
<name>A0A5C5UV80_9BACT</name>
<proteinExistence type="predicted"/>
<dbReference type="Pfam" id="PF07596">
    <property type="entry name" value="SBP_bac_10"/>
    <property type="match status" value="1"/>
</dbReference>
<evidence type="ECO:0000256" key="1">
    <source>
        <dbReference type="SAM" id="Phobius"/>
    </source>
</evidence>
<dbReference type="PANTHER" id="PTHR30093:SF2">
    <property type="entry name" value="TYPE II SECRETION SYSTEM PROTEIN H"/>
    <property type="match status" value="1"/>
</dbReference>
<dbReference type="InterPro" id="IPR027558">
    <property type="entry name" value="Pre_pil_HX9DG_C"/>
</dbReference>
<dbReference type="InterPro" id="IPR012902">
    <property type="entry name" value="N_methyl_site"/>
</dbReference>
<dbReference type="AlphaFoldDB" id="A0A5C5UV80"/>
<dbReference type="RefSeq" id="WP_146569055.1">
    <property type="nucleotide sequence ID" value="NZ_SIHJ01000009.1"/>
</dbReference>
<keyword evidence="1" id="KW-0472">Membrane</keyword>
<dbReference type="InterPro" id="IPR011453">
    <property type="entry name" value="DUF1559"/>
</dbReference>
<sequence>MTCVNSDFRGSARSGQYAPTAGRIGRAPLCRAPRVGFTLVELLVVIAIIGILIALLLPAVQSAREAARRTGCVNNQKQLALACINYESTNKHLPYGRKCDRWDAYTWSQYTLPFHEEQAVQDLYHDLFDTAGANAYRPAGHADDMKRQARESVVAGWYCPSDQTPVGNELESTTWGFMRGNYRACIGSGNLYGDNPLTARFRREVMSGDVGFGPGAMAIKENQGYPGIDAAFSGGAPAKVKVSKFTDGLSKTLLISEGVVPVENLGWGGVFGESIYGNIGGALFNTTFGPNSGEADVVWSPCPSLQSDYPFQHLCVGKNHPGAQNTAASETVAAARSHHAGGVIGAMGDGSVHFFTDGIDLGVWRAIGTRAGNLVGGPETASIEF</sequence>
<reference evidence="3 4" key="1">
    <citation type="submission" date="2019-02" db="EMBL/GenBank/DDBJ databases">
        <title>Deep-cultivation of Planctomycetes and their phenomic and genomic characterization uncovers novel biology.</title>
        <authorList>
            <person name="Wiegand S."/>
            <person name="Jogler M."/>
            <person name="Boedeker C."/>
            <person name="Pinto D."/>
            <person name="Vollmers J."/>
            <person name="Rivas-Marin E."/>
            <person name="Kohn T."/>
            <person name="Peeters S.H."/>
            <person name="Heuer A."/>
            <person name="Rast P."/>
            <person name="Oberbeckmann S."/>
            <person name="Bunk B."/>
            <person name="Jeske O."/>
            <person name="Meyerdierks A."/>
            <person name="Storesund J.E."/>
            <person name="Kallscheuer N."/>
            <person name="Luecker S."/>
            <person name="Lage O.M."/>
            <person name="Pohl T."/>
            <person name="Merkel B.J."/>
            <person name="Hornburger P."/>
            <person name="Mueller R.-W."/>
            <person name="Bruemmer F."/>
            <person name="Labrenz M."/>
            <person name="Spormann A.M."/>
            <person name="Op Den Camp H."/>
            <person name="Overmann J."/>
            <person name="Amann R."/>
            <person name="Jetten M.S.M."/>
            <person name="Mascher T."/>
            <person name="Medema M.H."/>
            <person name="Devos D.P."/>
            <person name="Kaster A.-K."/>
            <person name="Ovreas L."/>
            <person name="Rohde M."/>
            <person name="Galperin M.Y."/>
            <person name="Jogler C."/>
        </authorList>
    </citation>
    <scope>NUCLEOTIDE SEQUENCE [LARGE SCALE GENOMIC DNA]</scope>
    <source>
        <strain evidence="3 4">KOR34</strain>
    </source>
</reference>
<dbReference type="Gene3D" id="3.30.700.10">
    <property type="entry name" value="Glycoprotein, Type 4 Pilin"/>
    <property type="match status" value="1"/>
</dbReference>
<feature type="domain" description="DUF1559" evidence="2">
    <location>
        <begin position="61"/>
        <end position="361"/>
    </location>
</feature>
<dbReference type="Pfam" id="PF07963">
    <property type="entry name" value="N_methyl"/>
    <property type="match status" value="1"/>
</dbReference>
<comment type="caution">
    <text evidence="3">The sequence shown here is derived from an EMBL/GenBank/DDBJ whole genome shotgun (WGS) entry which is preliminary data.</text>
</comment>
<dbReference type="SUPFAM" id="SSF54523">
    <property type="entry name" value="Pili subunits"/>
    <property type="match status" value="1"/>
</dbReference>
<feature type="transmembrane region" description="Helical" evidence="1">
    <location>
        <begin position="42"/>
        <end position="60"/>
    </location>
</feature>
<dbReference type="InterPro" id="IPR045584">
    <property type="entry name" value="Pilin-like"/>
</dbReference>
<evidence type="ECO:0000313" key="3">
    <source>
        <dbReference type="EMBL" id="TWT29342.1"/>
    </source>
</evidence>
<keyword evidence="1" id="KW-0812">Transmembrane</keyword>
<keyword evidence="4" id="KW-1185">Reference proteome</keyword>
<protein>
    <recommendedName>
        <fullName evidence="2">DUF1559 domain-containing protein</fullName>
    </recommendedName>
</protein>
<organism evidence="3 4">
    <name type="scientific">Posidoniimonas corsicana</name>
    <dbReference type="NCBI Taxonomy" id="1938618"/>
    <lineage>
        <taxon>Bacteria</taxon>
        <taxon>Pseudomonadati</taxon>
        <taxon>Planctomycetota</taxon>
        <taxon>Planctomycetia</taxon>
        <taxon>Pirellulales</taxon>
        <taxon>Lacipirellulaceae</taxon>
        <taxon>Posidoniimonas</taxon>
    </lineage>
</organism>
<keyword evidence="1" id="KW-1133">Transmembrane helix</keyword>
<evidence type="ECO:0000259" key="2">
    <source>
        <dbReference type="Pfam" id="PF07596"/>
    </source>
</evidence>
<dbReference type="NCBIfam" id="TIGR02532">
    <property type="entry name" value="IV_pilin_GFxxxE"/>
    <property type="match status" value="1"/>
</dbReference>
<dbReference type="EMBL" id="SIHJ01000009">
    <property type="protein sequence ID" value="TWT29342.1"/>
    <property type="molecule type" value="Genomic_DNA"/>
</dbReference>
<dbReference type="PANTHER" id="PTHR30093">
    <property type="entry name" value="GENERAL SECRETION PATHWAY PROTEIN G"/>
    <property type="match status" value="1"/>
</dbReference>